<evidence type="ECO:0000313" key="3">
    <source>
        <dbReference type="Proteomes" id="UP000030745"/>
    </source>
</evidence>
<sequence length="430" mass="45417">MDTKEARRLWLAAGLPPDALARLHLSGPPRFASAFRLSSAASISIGLAALAAAEIYRLRTGARNNTSVIVDARDACAEFLSHALYTPDVTRPAPGVWDPLSGLYATRDGYVRLHANFPHHRNGLLGLLSLPLDATREEVKVALTAWKAEPFETLATEHGLCAAAFRASDAWQNHPMASHLDATYAANGHVPWRVQQHTSSKPRAVWDTLKTTTNCLSGVRVLCLTRVLAGPIAGRTLASHGADVLWVTAPQLPSLPEKGFGADDLLALNPHLVLGRCSAYGADGPWGGKRGFDSLLQTATGINDDEAAAFGESAPRALPTQGLDHATGHLLAFGVLSALHAQLHGAGGSVVDVSLAWTAAWLRSLGAGDTTASGLSPDEMAAATERVHLANGLTAQFAKRAPQMTPAPSFGTCYPTSLANDEPVWLARDS</sequence>
<dbReference type="AlphaFoldDB" id="A0A067CR19"/>
<dbReference type="Proteomes" id="UP000030745">
    <property type="component" value="Unassembled WGS sequence"/>
</dbReference>
<dbReference type="GO" id="GO:0003824">
    <property type="term" value="F:catalytic activity"/>
    <property type="evidence" value="ECO:0007669"/>
    <property type="project" value="InterPro"/>
</dbReference>
<dbReference type="PANTHER" id="PTHR48228:SF4">
    <property type="entry name" value="BLR3030 PROTEIN"/>
    <property type="match status" value="1"/>
</dbReference>
<dbReference type="STRING" id="695850.A0A067CR19"/>
<accession>A0A067CR19</accession>
<dbReference type="KEGG" id="spar:SPRG_19897"/>
<dbReference type="PANTHER" id="PTHR48228">
    <property type="entry name" value="SUCCINYL-COA--D-CITRAMALATE COA-TRANSFERASE"/>
    <property type="match status" value="1"/>
</dbReference>
<dbReference type="InterPro" id="IPR003673">
    <property type="entry name" value="CoA-Trfase_fam_III"/>
</dbReference>
<dbReference type="SUPFAM" id="SSF89796">
    <property type="entry name" value="CoA-transferase family III (CaiB/BaiF)"/>
    <property type="match status" value="2"/>
</dbReference>
<gene>
    <name evidence="2" type="ORF">SPRG_19897</name>
</gene>
<dbReference type="InterPro" id="IPR050509">
    <property type="entry name" value="CoA-transferase_III"/>
</dbReference>
<protein>
    <recommendedName>
        <fullName evidence="4">CoA-transferase family III</fullName>
    </recommendedName>
</protein>
<dbReference type="RefSeq" id="XP_012200124.1">
    <property type="nucleotide sequence ID" value="XM_012344734.1"/>
</dbReference>
<evidence type="ECO:0008006" key="4">
    <source>
        <dbReference type="Google" id="ProtNLM"/>
    </source>
</evidence>
<reference evidence="2 3" key="1">
    <citation type="journal article" date="2013" name="PLoS Genet.">
        <title>Distinctive expansion of potential virulence genes in the genome of the oomycete fish pathogen Saprolegnia parasitica.</title>
        <authorList>
            <person name="Jiang R.H."/>
            <person name="de Bruijn I."/>
            <person name="Haas B.J."/>
            <person name="Belmonte R."/>
            <person name="Lobach L."/>
            <person name="Christie J."/>
            <person name="van den Ackerveken G."/>
            <person name="Bottin A."/>
            <person name="Bulone V."/>
            <person name="Diaz-Moreno S.M."/>
            <person name="Dumas B."/>
            <person name="Fan L."/>
            <person name="Gaulin E."/>
            <person name="Govers F."/>
            <person name="Grenville-Briggs L.J."/>
            <person name="Horner N.R."/>
            <person name="Levin J.Z."/>
            <person name="Mammella M."/>
            <person name="Meijer H.J."/>
            <person name="Morris P."/>
            <person name="Nusbaum C."/>
            <person name="Oome S."/>
            <person name="Phillips A.J."/>
            <person name="van Rooyen D."/>
            <person name="Rzeszutek E."/>
            <person name="Saraiva M."/>
            <person name="Secombes C.J."/>
            <person name="Seidl M.F."/>
            <person name="Snel B."/>
            <person name="Stassen J.H."/>
            <person name="Sykes S."/>
            <person name="Tripathy S."/>
            <person name="van den Berg H."/>
            <person name="Vega-Arreguin J.C."/>
            <person name="Wawra S."/>
            <person name="Young S.K."/>
            <person name="Zeng Q."/>
            <person name="Dieguez-Uribeondo J."/>
            <person name="Russ C."/>
            <person name="Tyler B.M."/>
            <person name="van West P."/>
        </authorList>
    </citation>
    <scope>NUCLEOTIDE SEQUENCE [LARGE SCALE GENOMIC DNA]</scope>
    <source>
        <strain evidence="2 3">CBS 223.65</strain>
    </source>
</reference>
<evidence type="ECO:0000313" key="2">
    <source>
        <dbReference type="EMBL" id="KDO29227.1"/>
    </source>
</evidence>
<comment type="similarity">
    <text evidence="1">Belongs to the CoA-transferase III family.</text>
</comment>
<dbReference type="OMA" id="RFWRTAD"/>
<name>A0A067CR19_SAPPC</name>
<dbReference type="InterPro" id="IPR023606">
    <property type="entry name" value="CoA-Trfase_III_dom_1_sf"/>
</dbReference>
<keyword evidence="3" id="KW-1185">Reference proteome</keyword>
<organism evidence="2 3">
    <name type="scientific">Saprolegnia parasitica (strain CBS 223.65)</name>
    <dbReference type="NCBI Taxonomy" id="695850"/>
    <lineage>
        <taxon>Eukaryota</taxon>
        <taxon>Sar</taxon>
        <taxon>Stramenopiles</taxon>
        <taxon>Oomycota</taxon>
        <taxon>Saprolegniomycetes</taxon>
        <taxon>Saprolegniales</taxon>
        <taxon>Saprolegniaceae</taxon>
        <taxon>Saprolegnia</taxon>
    </lineage>
</organism>
<dbReference type="Gene3D" id="3.40.50.10540">
    <property type="entry name" value="Crotonobetainyl-coa:carnitine coa-transferase, domain 1"/>
    <property type="match status" value="2"/>
</dbReference>
<dbReference type="EMBL" id="KK583207">
    <property type="protein sequence ID" value="KDO29227.1"/>
    <property type="molecule type" value="Genomic_DNA"/>
</dbReference>
<dbReference type="Pfam" id="PF02515">
    <property type="entry name" value="CoA_transf_3"/>
    <property type="match status" value="2"/>
</dbReference>
<dbReference type="GeneID" id="24141161"/>
<evidence type="ECO:0000256" key="1">
    <source>
        <dbReference type="ARBA" id="ARBA00008383"/>
    </source>
</evidence>
<dbReference type="VEuPathDB" id="FungiDB:SPRG_19897"/>
<dbReference type="OrthoDB" id="5863171at2759"/>
<proteinExistence type="inferred from homology"/>